<dbReference type="AlphaFoldDB" id="A0A1F6TLE4"/>
<dbReference type="PANTHER" id="PTHR42924">
    <property type="entry name" value="EXONUCLEASE"/>
    <property type="match status" value="1"/>
</dbReference>
<accession>A0A1F6TLE4</accession>
<dbReference type="STRING" id="1817760.A2151_07100"/>
<reference evidence="2 3" key="1">
    <citation type="journal article" date="2016" name="Nat. Commun.">
        <title>Thousands of microbial genomes shed light on interconnected biogeochemical processes in an aquifer system.</title>
        <authorList>
            <person name="Anantharaman K."/>
            <person name="Brown C.T."/>
            <person name="Hug L.A."/>
            <person name="Sharon I."/>
            <person name="Castelle C.J."/>
            <person name="Probst A.J."/>
            <person name="Thomas B.C."/>
            <person name="Singh A."/>
            <person name="Wilkins M.J."/>
            <person name="Karaoz U."/>
            <person name="Brodie E.L."/>
            <person name="Williams K.H."/>
            <person name="Hubbard S.S."/>
            <person name="Banfield J.F."/>
        </authorList>
    </citation>
    <scope>NUCLEOTIDE SEQUENCE [LARGE SCALE GENOMIC DNA]</scope>
</reference>
<dbReference type="Proteomes" id="UP000178885">
    <property type="component" value="Unassembled WGS sequence"/>
</dbReference>
<evidence type="ECO:0000313" key="2">
    <source>
        <dbReference type="EMBL" id="OGI45909.1"/>
    </source>
</evidence>
<feature type="domain" description="PHP" evidence="1">
    <location>
        <begin position="57"/>
        <end position="107"/>
    </location>
</feature>
<evidence type="ECO:0000313" key="3">
    <source>
        <dbReference type="Proteomes" id="UP000178885"/>
    </source>
</evidence>
<sequence>MQRAVIGTAALSGLSYIGLLSASRSNGRLLRDIELLRNDRKTCPALPGLHDFKGVIHVHSNLSRDSEGTPEEIIRAAEETGQRFILLTDHNNRKIFAQGMQGRYGDVLVIRGAELIKGGQALLAVGIKEYVDGHSMTIQQAVTAIKAQGGLAFVAHPWLFKEWEVEGIDGMEIYDIADSTVAQIWKAPVMFADILTPGAEHPESVFLRGPLTRPDSYLSKWDGLTQKRKLVGIAGNDAHQNVELFGRLIDPYPLSFKFVQSHILAPALNEPALMRALQAGHVYSSFGLLADASGFQFSARNEGLLGIMGDEVPVTARPVLTAQAPHVGLMRLYRNGQAIHVVTSDKLEYPVREKGVYRIEVALQIGGRQYPWIFSNPIYLV</sequence>
<protein>
    <recommendedName>
        <fullName evidence="1">PHP domain-containing protein</fullName>
    </recommendedName>
</protein>
<name>A0A1F6TLE4_9PROT</name>
<dbReference type="Gene3D" id="3.20.20.140">
    <property type="entry name" value="Metal-dependent hydrolases"/>
    <property type="match status" value="1"/>
</dbReference>
<organism evidence="2 3">
    <name type="scientific">Candidatus Muproteobacteria bacterium RBG_16_65_34</name>
    <dbReference type="NCBI Taxonomy" id="1817760"/>
    <lineage>
        <taxon>Bacteria</taxon>
        <taxon>Pseudomonadati</taxon>
        <taxon>Pseudomonadota</taxon>
        <taxon>Candidatus Muproteobacteria</taxon>
    </lineage>
</organism>
<proteinExistence type="predicted"/>
<dbReference type="GO" id="GO:0035312">
    <property type="term" value="F:5'-3' DNA exonuclease activity"/>
    <property type="evidence" value="ECO:0007669"/>
    <property type="project" value="TreeGrafter"/>
</dbReference>
<dbReference type="SUPFAM" id="SSF89550">
    <property type="entry name" value="PHP domain-like"/>
    <property type="match status" value="1"/>
</dbReference>
<dbReference type="EMBL" id="MFSU01000092">
    <property type="protein sequence ID" value="OGI45909.1"/>
    <property type="molecule type" value="Genomic_DNA"/>
</dbReference>
<gene>
    <name evidence="2" type="ORF">A2151_07100</name>
</gene>
<comment type="caution">
    <text evidence="2">The sequence shown here is derived from an EMBL/GenBank/DDBJ whole genome shotgun (WGS) entry which is preliminary data.</text>
</comment>
<dbReference type="InterPro" id="IPR004013">
    <property type="entry name" value="PHP_dom"/>
</dbReference>
<evidence type="ECO:0000259" key="1">
    <source>
        <dbReference type="Pfam" id="PF02811"/>
    </source>
</evidence>
<dbReference type="Pfam" id="PF02811">
    <property type="entry name" value="PHP"/>
    <property type="match status" value="1"/>
</dbReference>
<dbReference type="InterPro" id="IPR016195">
    <property type="entry name" value="Pol/histidinol_Pase-like"/>
</dbReference>
<dbReference type="GO" id="GO:0004534">
    <property type="term" value="F:5'-3' RNA exonuclease activity"/>
    <property type="evidence" value="ECO:0007669"/>
    <property type="project" value="TreeGrafter"/>
</dbReference>
<dbReference type="PANTHER" id="PTHR42924:SF3">
    <property type="entry name" value="POLYMERASE_HISTIDINOL PHOSPHATASE N-TERMINAL DOMAIN-CONTAINING PROTEIN"/>
    <property type="match status" value="1"/>
</dbReference>
<dbReference type="InterPro" id="IPR052018">
    <property type="entry name" value="PHP_domain"/>
</dbReference>